<proteinExistence type="inferred from homology"/>
<feature type="coiled-coil region" evidence="12">
    <location>
        <begin position="229"/>
        <end position="352"/>
    </location>
</feature>
<protein>
    <recommendedName>
        <fullName evidence="10">Dynein regulatory complex subunit 2</fullName>
    </recommendedName>
</protein>
<evidence type="ECO:0000313" key="15">
    <source>
        <dbReference type="EMBL" id="KAL2919090.1"/>
    </source>
</evidence>
<evidence type="ECO:0000256" key="4">
    <source>
        <dbReference type="ARBA" id="ARBA00023054"/>
    </source>
</evidence>
<keyword evidence="3" id="KW-0282">Flagellum</keyword>
<evidence type="ECO:0000256" key="6">
    <source>
        <dbReference type="ARBA" id="ARBA00023212"/>
    </source>
</evidence>
<comment type="subcellular location">
    <subcellularLocation>
        <location evidence="1">Cytoplasm</location>
        <location evidence="1">Cytoskeleton</location>
        <location evidence="1">Flagellum axoneme</location>
    </subcellularLocation>
    <subcellularLocation>
        <location evidence="8">Cytoplasm</location>
        <location evidence="8">Cytoskeleton</location>
        <location evidence="8">Flagellum basal body</location>
    </subcellularLocation>
</comment>
<evidence type="ECO:0000256" key="7">
    <source>
        <dbReference type="ARBA" id="ARBA00023273"/>
    </source>
</evidence>
<keyword evidence="7" id="KW-0966">Cell projection</keyword>
<reference evidence="15 16" key="1">
    <citation type="submission" date="2023-09" db="EMBL/GenBank/DDBJ databases">
        <title>Pangenome analysis of Batrachochytrium dendrobatidis and related Chytrids.</title>
        <authorList>
            <person name="Yacoub M.N."/>
            <person name="Stajich J.E."/>
            <person name="James T.Y."/>
        </authorList>
    </citation>
    <scope>NUCLEOTIDE SEQUENCE [LARGE SCALE GENOMIC DNA]</scope>
    <source>
        <strain evidence="15 16">JEL0888</strain>
    </source>
</reference>
<evidence type="ECO:0000256" key="1">
    <source>
        <dbReference type="ARBA" id="ARBA00004611"/>
    </source>
</evidence>
<evidence type="ECO:0000256" key="11">
    <source>
        <dbReference type="ARBA" id="ARBA00045865"/>
    </source>
</evidence>
<keyword evidence="6" id="KW-0206">Cytoskeleton</keyword>
<dbReference type="PANTHER" id="PTHR21625">
    <property type="entry name" value="NYD-SP28 PROTEIN"/>
    <property type="match status" value="1"/>
</dbReference>
<comment type="function">
    <text evidence="11">Component of the nexin-dynein regulatory complex (N-DRC), a key regulator of ciliary/flagellar motility which maintains the alignment and integrity of the distal axoneme and regulates microtubule sliding in motile axonemes. Plays a critical role in the assembly of N-DRC and also stabilizes the assembly of multiple inner dynein arms and radial spokes. Coassembles with DRC1 to form a central scaffold needed for assembly of the N-DRC and its attachment to the outer doublet microtubules.</text>
</comment>
<keyword evidence="5" id="KW-0969">Cilium</keyword>
<evidence type="ECO:0000313" key="16">
    <source>
        <dbReference type="Proteomes" id="UP001527925"/>
    </source>
</evidence>
<sequence>MAKKGKKGKKGDKGAKNEFQSLKDEEARKRLLEEAKQKAKDRIALEERNFHLNNLKIQNRWREIMKAAKSEELRRQVEILRQVHNRHLDRKNSGIENLDHDLVEAEEQFSTALQAHLINIDTLIDLQNARLANLKSQFEADLSMLDAEFSSERRALLKLQSQHAKEKSDILGIMARAEHEFQESEADARHEYSSMKDDVKNKNLEEKHALRIQLEGTVEDLWRQFQSALNQYNSQTEERKRQFEELKQKDQKNAKEIEQQMKKLVKLQENIAHLKTKLSNNSKEYEERNKSLREEKETIQTQFQALKKRMNTFREQERQRLTDLTILSNNVLKVLREKVEVAEDIIKLAEMNRKLETEIERVIPFYNESNSMEIEQAVQVQLDHELPQEFDAMQQFNKRINKVMLDRLALEKQRVQLQEENDHLRSILKQYLDGISLSENVLAQLNPLIVVNGRTNAPIRHGGPLNVTFVEAAHAKIMA</sequence>
<dbReference type="Proteomes" id="UP001527925">
    <property type="component" value="Unassembled WGS sequence"/>
</dbReference>
<dbReference type="EMBL" id="JADGIZ020000004">
    <property type="protein sequence ID" value="KAL2919090.1"/>
    <property type="molecule type" value="Genomic_DNA"/>
</dbReference>
<evidence type="ECO:0000256" key="9">
    <source>
        <dbReference type="ARBA" id="ARBA00038424"/>
    </source>
</evidence>
<keyword evidence="16" id="KW-1185">Reference proteome</keyword>
<evidence type="ECO:0000256" key="13">
    <source>
        <dbReference type="SAM" id="MobiDB-lite"/>
    </source>
</evidence>
<dbReference type="InterPro" id="IPR039750">
    <property type="entry name" value="DRC1/DRC2"/>
</dbReference>
<accession>A0ABR4NHT7</accession>
<evidence type="ECO:0000256" key="3">
    <source>
        <dbReference type="ARBA" id="ARBA00022846"/>
    </source>
</evidence>
<keyword evidence="4 12" id="KW-0175">Coiled coil</keyword>
<dbReference type="InterPro" id="IPR039505">
    <property type="entry name" value="DRC1/2_N"/>
</dbReference>
<feature type="compositionally biased region" description="Basic residues" evidence="13">
    <location>
        <begin position="1"/>
        <end position="10"/>
    </location>
</feature>
<evidence type="ECO:0000256" key="2">
    <source>
        <dbReference type="ARBA" id="ARBA00022490"/>
    </source>
</evidence>
<comment type="similarity">
    <text evidence="9">Belongs to the DRC2 family.</text>
</comment>
<feature type="domain" description="Dynein regulatory complex protein 1/2 N-terminal" evidence="14">
    <location>
        <begin position="22"/>
        <end position="120"/>
    </location>
</feature>
<dbReference type="PANTHER" id="PTHR21625:SF0">
    <property type="entry name" value="DYNEIN REGULATORY COMPLEX SUBUNIT 2"/>
    <property type="match status" value="1"/>
</dbReference>
<feature type="coiled-coil region" evidence="12">
    <location>
        <begin position="88"/>
        <end position="115"/>
    </location>
</feature>
<feature type="coiled-coil region" evidence="12">
    <location>
        <begin position="400"/>
        <end position="430"/>
    </location>
</feature>
<evidence type="ECO:0000256" key="5">
    <source>
        <dbReference type="ARBA" id="ARBA00023069"/>
    </source>
</evidence>
<gene>
    <name evidence="15" type="ORF">HK105_201360</name>
</gene>
<evidence type="ECO:0000256" key="8">
    <source>
        <dbReference type="ARBA" id="ARBA00037841"/>
    </source>
</evidence>
<evidence type="ECO:0000256" key="10">
    <source>
        <dbReference type="ARBA" id="ARBA00040899"/>
    </source>
</evidence>
<name>A0ABR4NHT7_9FUNG</name>
<organism evidence="15 16">
    <name type="scientific">Polyrhizophydium stewartii</name>
    <dbReference type="NCBI Taxonomy" id="2732419"/>
    <lineage>
        <taxon>Eukaryota</taxon>
        <taxon>Fungi</taxon>
        <taxon>Fungi incertae sedis</taxon>
        <taxon>Chytridiomycota</taxon>
        <taxon>Chytridiomycota incertae sedis</taxon>
        <taxon>Chytridiomycetes</taxon>
        <taxon>Rhizophydiales</taxon>
        <taxon>Rhizophydiales incertae sedis</taxon>
        <taxon>Polyrhizophydium</taxon>
    </lineage>
</organism>
<feature type="region of interest" description="Disordered" evidence="13">
    <location>
        <begin position="1"/>
        <end position="27"/>
    </location>
</feature>
<keyword evidence="2" id="KW-0963">Cytoplasm</keyword>
<comment type="caution">
    <text evidence="15">The sequence shown here is derived from an EMBL/GenBank/DDBJ whole genome shotgun (WGS) entry which is preliminary data.</text>
</comment>
<dbReference type="Pfam" id="PF14772">
    <property type="entry name" value="NYD-SP28"/>
    <property type="match status" value="1"/>
</dbReference>
<feature type="compositionally biased region" description="Basic and acidic residues" evidence="13">
    <location>
        <begin position="11"/>
        <end position="27"/>
    </location>
</feature>
<evidence type="ECO:0000259" key="14">
    <source>
        <dbReference type="Pfam" id="PF14772"/>
    </source>
</evidence>
<evidence type="ECO:0000256" key="12">
    <source>
        <dbReference type="SAM" id="Coils"/>
    </source>
</evidence>